<dbReference type="Gene3D" id="3.30.870.10">
    <property type="entry name" value="Endonuclease Chain A"/>
    <property type="match status" value="2"/>
</dbReference>
<name>A0A7Y6NLC9_9BURK</name>
<reference evidence="2 3" key="1">
    <citation type="submission" date="2020-06" db="EMBL/GenBank/DDBJ databases">
        <title>Schlegella sp. ID0723 isolated from air conditioner.</title>
        <authorList>
            <person name="Kim D.Y."/>
            <person name="Kim D.-U."/>
        </authorList>
    </citation>
    <scope>NUCLEOTIDE SEQUENCE [LARGE SCALE GENOMIC DNA]</scope>
    <source>
        <strain evidence="2 3">ID0723</strain>
    </source>
</reference>
<dbReference type="CDD" id="cd09113">
    <property type="entry name" value="PLDc_ymdC_like_2"/>
    <property type="match status" value="1"/>
</dbReference>
<evidence type="ECO:0000259" key="1">
    <source>
        <dbReference type="PROSITE" id="PS50035"/>
    </source>
</evidence>
<dbReference type="CDD" id="cd09111">
    <property type="entry name" value="PLDc_ymdC_like_1"/>
    <property type="match status" value="1"/>
</dbReference>
<evidence type="ECO:0000313" key="3">
    <source>
        <dbReference type="Proteomes" id="UP000529637"/>
    </source>
</evidence>
<dbReference type="Pfam" id="PF13091">
    <property type="entry name" value="PLDc_2"/>
    <property type="match status" value="2"/>
</dbReference>
<dbReference type="PROSITE" id="PS50035">
    <property type="entry name" value="PLD"/>
    <property type="match status" value="2"/>
</dbReference>
<dbReference type="SUPFAM" id="SSF56024">
    <property type="entry name" value="Phospholipase D/nuclease"/>
    <property type="match status" value="2"/>
</dbReference>
<dbReference type="InterPro" id="IPR001736">
    <property type="entry name" value="PLipase_D/transphosphatidylase"/>
</dbReference>
<feature type="domain" description="PLD phosphodiesterase" evidence="1">
    <location>
        <begin position="411"/>
        <end position="438"/>
    </location>
</feature>
<dbReference type="InterPro" id="IPR025202">
    <property type="entry name" value="PLD-like_dom"/>
</dbReference>
<dbReference type="AlphaFoldDB" id="A0A7Y6NLC9"/>
<dbReference type="Proteomes" id="UP000529637">
    <property type="component" value="Unassembled WGS sequence"/>
</dbReference>
<protein>
    <submittedName>
        <fullName evidence="2">Phospholipase D family protein</fullName>
    </submittedName>
</protein>
<dbReference type="GO" id="GO:0032049">
    <property type="term" value="P:cardiolipin biosynthetic process"/>
    <property type="evidence" value="ECO:0007669"/>
    <property type="project" value="UniProtKB-ARBA"/>
</dbReference>
<accession>A0A7Y6NLC9</accession>
<proteinExistence type="predicted"/>
<dbReference type="PANTHER" id="PTHR21248:SF12">
    <property type="entry name" value="CARDIOLIPIN SYNTHASE C"/>
    <property type="match status" value="1"/>
</dbReference>
<comment type="caution">
    <text evidence="2">The sequence shown here is derived from an EMBL/GenBank/DDBJ whole genome shotgun (WGS) entry which is preliminary data.</text>
</comment>
<dbReference type="EMBL" id="JABWMJ010000002">
    <property type="protein sequence ID" value="NUZ05338.1"/>
    <property type="molecule type" value="Genomic_DNA"/>
</dbReference>
<keyword evidence="3" id="KW-1185">Reference proteome</keyword>
<sequence>MPGIGWLLALLLALALGGCGTLPPAPPRPASTMLAPDLTSPLTRIAIASTPADDQSGVRLLPHGGYSLEARLQLAQRATRSLDVQYYVLENDGTGRLLLTALRDAAARGVRVRLLVDDLYTSRTDELLRGLAAFPNVEVRLFNPFCCARNRGTAARFAVALWDFSRLNHRMHNKLFIADGSMAIAGGRNIADEYFLRHTSQNFVDMDAFVVGAVVRDLGAIFDRYWNSEVVYPIEAVGPTRRDAAQARAAFDAAMAVGPPAPPLDLPPVDVLGYGPIGEEFESGRIGLVWGKARAFADPPEKVRSMTREMAYETSVTNDVMMNVWRAEDELVITSPYLIPGSLGMQSFENLRRANVKVTVVTNSLAATDEPLVHNGYARYRGRLLATGVDLYELSPTRTQKTVRLGMFGSSLGRLHAKTAVVDKKRVFIGSMNLDPRSANANTELGMFIDSPALAKELLRVVSISRLEGAYRVRLHPGSSRLEWLTLDEDREIVLGVEPESSWWLRLHNMLLGWFVPEQLL</sequence>
<dbReference type="PANTHER" id="PTHR21248">
    <property type="entry name" value="CARDIOLIPIN SYNTHASE"/>
    <property type="match status" value="1"/>
</dbReference>
<feature type="domain" description="PLD phosphodiesterase" evidence="1">
    <location>
        <begin position="167"/>
        <end position="194"/>
    </location>
</feature>
<gene>
    <name evidence="2" type="ORF">HQN59_06140</name>
</gene>
<organism evidence="2 3">
    <name type="scientific">Piscinibacter koreensis</name>
    <dbReference type="NCBI Taxonomy" id="2742824"/>
    <lineage>
        <taxon>Bacteria</taxon>
        <taxon>Pseudomonadati</taxon>
        <taxon>Pseudomonadota</taxon>
        <taxon>Betaproteobacteria</taxon>
        <taxon>Burkholderiales</taxon>
        <taxon>Sphaerotilaceae</taxon>
        <taxon>Piscinibacter</taxon>
    </lineage>
</organism>
<dbReference type="SMART" id="SM00155">
    <property type="entry name" value="PLDc"/>
    <property type="match status" value="2"/>
</dbReference>
<dbReference type="GO" id="GO:0030572">
    <property type="term" value="F:phosphatidyltransferase activity"/>
    <property type="evidence" value="ECO:0007669"/>
    <property type="project" value="UniProtKB-ARBA"/>
</dbReference>
<evidence type="ECO:0000313" key="2">
    <source>
        <dbReference type="EMBL" id="NUZ05338.1"/>
    </source>
</evidence>